<dbReference type="STRING" id="263475.AMD00_13980"/>
<accession>A0A0M0LFL1</accession>
<gene>
    <name evidence="1" type="ORF">AMD00_13980</name>
</gene>
<comment type="caution">
    <text evidence="1">The sequence shown here is derived from an EMBL/GenBank/DDBJ whole genome shotgun (WGS) entry which is preliminary data.</text>
</comment>
<evidence type="ECO:0008006" key="3">
    <source>
        <dbReference type="Google" id="ProtNLM"/>
    </source>
</evidence>
<organism evidence="1 2">
    <name type="scientific">Viridibacillus arvi</name>
    <dbReference type="NCBI Taxonomy" id="263475"/>
    <lineage>
        <taxon>Bacteria</taxon>
        <taxon>Bacillati</taxon>
        <taxon>Bacillota</taxon>
        <taxon>Bacilli</taxon>
        <taxon>Bacillales</taxon>
        <taxon>Caryophanaceae</taxon>
        <taxon>Viridibacillus</taxon>
    </lineage>
</organism>
<protein>
    <recommendedName>
        <fullName evidence="3">Abortive phage infection protein</fullName>
    </recommendedName>
</protein>
<dbReference type="Proteomes" id="UP000036867">
    <property type="component" value="Unassembled WGS sequence"/>
</dbReference>
<keyword evidence="2" id="KW-1185">Reference proteome</keyword>
<dbReference type="OrthoDB" id="2455488at2"/>
<dbReference type="GeneID" id="301137207"/>
<dbReference type="AlphaFoldDB" id="A0A0M0LFL1"/>
<proteinExistence type="predicted"/>
<dbReference type="EMBL" id="LILB01000005">
    <property type="protein sequence ID" value="KOO49468.1"/>
    <property type="molecule type" value="Genomic_DNA"/>
</dbReference>
<dbReference type="RefSeq" id="WP_053417631.1">
    <property type="nucleotide sequence ID" value="NZ_JBCMHV010000008.1"/>
</dbReference>
<evidence type="ECO:0000313" key="1">
    <source>
        <dbReference type="EMBL" id="KOO49468.1"/>
    </source>
</evidence>
<sequence length="62" mass="7394">MNSYNDMLDELKNGTRKDITIDKNEFYAFREVLVKREDFKHFRGVAKQGGQVIYQYMEVARS</sequence>
<evidence type="ECO:0000313" key="2">
    <source>
        <dbReference type="Proteomes" id="UP000036867"/>
    </source>
</evidence>
<name>A0A0M0LFL1_9BACL</name>
<reference evidence="2" key="1">
    <citation type="submission" date="2015-08" db="EMBL/GenBank/DDBJ databases">
        <title>Fjat-10028 dsm 16317.</title>
        <authorList>
            <person name="Liu B."/>
            <person name="Wang J."/>
            <person name="Zhu Y."/>
            <person name="Liu G."/>
            <person name="Chen Q."/>
            <person name="Chen Z."/>
            <person name="Lan J."/>
            <person name="Che J."/>
            <person name="Ge C."/>
            <person name="Shi H."/>
            <person name="Pan Z."/>
            <person name="Liu X."/>
        </authorList>
    </citation>
    <scope>NUCLEOTIDE SEQUENCE [LARGE SCALE GENOMIC DNA]</scope>
    <source>
        <strain evidence="2">DSM 16317</strain>
    </source>
</reference>